<reference evidence="4" key="1">
    <citation type="submission" date="2022-03" db="EMBL/GenBank/DDBJ databases">
        <authorList>
            <person name="Lindestad O."/>
        </authorList>
    </citation>
    <scope>NUCLEOTIDE SEQUENCE</scope>
</reference>
<evidence type="ECO:0000313" key="4">
    <source>
        <dbReference type="EMBL" id="CAH2238147.1"/>
    </source>
</evidence>
<feature type="signal peptide" evidence="2">
    <location>
        <begin position="1"/>
        <end position="18"/>
    </location>
</feature>
<dbReference type="InterPro" id="IPR029058">
    <property type="entry name" value="AB_hydrolase_fold"/>
</dbReference>
<dbReference type="OrthoDB" id="6846267at2759"/>
<gene>
    <name evidence="4" type="primary">jg22075</name>
    <name evidence="4" type="ORF">PAEG_LOCUS15294</name>
</gene>
<dbReference type="Gene3D" id="3.40.50.1820">
    <property type="entry name" value="alpha/beta hydrolase"/>
    <property type="match status" value="1"/>
</dbReference>
<keyword evidence="1" id="KW-0325">Glycoprotein</keyword>
<accession>A0A8S4RPV0</accession>
<sequence length="126" mass="13737">MAFLSLIPLLFLVAIVRSQQPNPLVRVNNGILQGTWKVSTNGRNYASFMGVPYARPPVGKYRFRLMDTGVDIAGRVLVLDSTFIKLLTTPLAQQGALRFKVGGPEFGRVNFGISISAFSDLVGGHE</sequence>
<keyword evidence="5" id="KW-1185">Reference proteome</keyword>
<protein>
    <submittedName>
        <fullName evidence="4">Jg22075 protein</fullName>
    </submittedName>
</protein>
<evidence type="ECO:0000259" key="3">
    <source>
        <dbReference type="Pfam" id="PF00135"/>
    </source>
</evidence>
<comment type="caution">
    <text evidence="4">The sequence shown here is derived from an EMBL/GenBank/DDBJ whole genome shotgun (WGS) entry which is preliminary data.</text>
</comment>
<evidence type="ECO:0000256" key="1">
    <source>
        <dbReference type="ARBA" id="ARBA00023180"/>
    </source>
</evidence>
<dbReference type="Proteomes" id="UP000838756">
    <property type="component" value="Unassembled WGS sequence"/>
</dbReference>
<dbReference type="AlphaFoldDB" id="A0A8S4RPV0"/>
<organism evidence="4 5">
    <name type="scientific">Pararge aegeria aegeria</name>
    <dbReference type="NCBI Taxonomy" id="348720"/>
    <lineage>
        <taxon>Eukaryota</taxon>
        <taxon>Metazoa</taxon>
        <taxon>Ecdysozoa</taxon>
        <taxon>Arthropoda</taxon>
        <taxon>Hexapoda</taxon>
        <taxon>Insecta</taxon>
        <taxon>Pterygota</taxon>
        <taxon>Neoptera</taxon>
        <taxon>Endopterygota</taxon>
        <taxon>Lepidoptera</taxon>
        <taxon>Glossata</taxon>
        <taxon>Ditrysia</taxon>
        <taxon>Papilionoidea</taxon>
        <taxon>Nymphalidae</taxon>
        <taxon>Satyrinae</taxon>
        <taxon>Satyrini</taxon>
        <taxon>Parargina</taxon>
        <taxon>Pararge</taxon>
    </lineage>
</organism>
<feature type="chain" id="PRO_5035811597" evidence="2">
    <location>
        <begin position="19"/>
        <end position="126"/>
    </location>
</feature>
<proteinExistence type="predicted"/>
<dbReference type="EMBL" id="CAKXAJ010025322">
    <property type="protein sequence ID" value="CAH2238147.1"/>
    <property type="molecule type" value="Genomic_DNA"/>
</dbReference>
<dbReference type="Pfam" id="PF00135">
    <property type="entry name" value="COesterase"/>
    <property type="match status" value="1"/>
</dbReference>
<name>A0A8S4RPV0_9NEOP</name>
<keyword evidence="2" id="KW-0732">Signal</keyword>
<dbReference type="InterPro" id="IPR002018">
    <property type="entry name" value="CarbesteraseB"/>
</dbReference>
<evidence type="ECO:0000256" key="2">
    <source>
        <dbReference type="SAM" id="SignalP"/>
    </source>
</evidence>
<dbReference type="SUPFAM" id="SSF53474">
    <property type="entry name" value="alpha/beta-Hydrolases"/>
    <property type="match status" value="1"/>
</dbReference>
<feature type="domain" description="Carboxylesterase type B" evidence="3">
    <location>
        <begin position="22"/>
        <end position="64"/>
    </location>
</feature>
<evidence type="ECO:0000313" key="5">
    <source>
        <dbReference type="Proteomes" id="UP000838756"/>
    </source>
</evidence>